<accession>A0A0N4YDR9</accession>
<evidence type="ECO:0000313" key="4">
    <source>
        <dbReference type="WBParaSite" id="NBR_0001479401-mRNA-1"/>
    </source>
</evidence>
<proteinExistence type="predicted"/>
<reference evidence="4" key="1">
    <citation type="submission" date="2017-02" db="UniProtKB">
        <authorList>
            <consortium name="WormBaseParasite"/>
        </authorList>
    </citation>
    <scope>IDENTIFICATION</scope>
</reference>
<gene>
    <name evidence="2" type="ORF">NBR_LOCUS14795</name>
</gene>
<protein>
    <submittedName>
        <fullName evidence="4">ANF_receptor domain-containing protein</fullName>
    </submittedName>
</protein>
<reference evidence="2 3" key="2">
    <citation type="submission" date="2018-11" db="EMBL/GenBank/DDBJ databases">
        <authorList>
            <consortium name="Pathogen Informatics"/>
        </authorList>
    </citation>
    <scope>NUCLEOTIDE SEQUENCE [LARGE SCALE GENOMIC DNA]</scope>
</reference>
<dbReference type="AlphaFoldDB" id="A0A0N4YDR9"/>
<dbReference type="Gene3D" id="3.40.50.2300">
    <property type="match status" value="1"/>
</dbReference>
<dbReference type="SUPFAM" id="SSF53822">
    <property type="entry name" value="Periplasmic binding protein-like I"/>
    <property type="match status" value="1"/>
</dbReference>
<dbReference type="WBParaSite" id="NBR_0001479401-mRNA-1">
    <property type="protein sequence ID" value="NBR_0001479401-mRNA-1"/>
    <property type="gene ID" value="NBR_0001479401"/>
</dbReference>
<name>A0A0N4YDR9_NIPBR</name>
<evidence type="ECO:0000313" key="2">
    <source>
        <dbReference type="EMBL" id="VDL78389.1"/>
    </source>
</evidence>
<sequence>MWLVLLAAGVFAPEVLGLSCKPRTGGTPVPLGVFLTTRLPDSLDQKPFDAKPAIKLALNYIQNHSCILDGFKLELIYKDTQVSPIPSCFLQSTSGTQLVEH</sequence>
<dbReference type="Proteomes" id="UP000271162">
    <property type="component" value="Unassembled WGS sequence"/>
</dbReference>
<evidence type="ECO:0000256" key="1">
    <source>
        <dbReference type="SAM" id="SignalP"/>
    </source>
</evidence>
<organism evidence="4">
    <name type="scientific">Nippostrongylus brasiliensis</name>
    <name type="common">Rat hookworm</name>
    <dbReference type="NCBI Taxonomy" id="27835"/>
    <lineage>
        <taxon>Eukaryota</taxon>
        <taxon>Metazoa</taxon>
        <taxon>Ecdysozoa</taxon>
        <taxon>Nematoda</taxon>
        <taxon>Chromadorea</taxon>
        <taxon>Rhabditida</taxon>
        <taxon>Rhabditina</taxon>
        <taxon>Rhabditomorpha</taxon>
        <taxon>Strongyloidea</taxon>
        <taxon>Heligmosomidae</taxon>
        <taxon>Nippostrongylus</taxon>
    </lineage>
</organism>
<dbReference type="EMBL" id="UYSL01021496">
    <property type="protein sequence ID" value="VDL78389.1"/>
    <property type="molecule type" value="Genomic_DNA"/>
</dbReference>
<keyword evidence="3" id="KW-1185">Reference proteome</keyword>
<evidence type="ECO:0000313" key="3">
    <source>
        <dbReference type="Proteomes" id="UP000271162"/>
    </source>
</evidence>
<feature type="signal peptide" evidence="1">
    <location>
        <begin position="1"/>
        <end position="17"/>
    </location>
</feature>
<keyword evidence="1" id="KW-0732">Signal</keyword>
<dbReference type="STRING" id="27835.A0A0N4YDR9"/>
<feature type="chain" id="PRO_5043125658" evidence="1">
    <location>
        <begin position="18"/>
        <end position="101"/>
    </location>
</feature>
<dbReference type="InterPro" id="IPR028082">
    <property type="entry name" value="Peripla_BP_I"/>
</dbReference>